<comment type="caution">
    <text evidence="3">The sequence shown here is derived from an EMBL/GenBank/DDBJ whole genome shotgun (WGS) entry which is preliminary data.</text>
</comment>
<dbReference type="Gene3D" id="3.40.50.10140">
    <property type="entry name" value="Toll/interleukin-1 receptor homology (TIR) domain"/>
    <property type="match status" value="1"/>
</dbReference>
<dbReference type="Proteomes" id="UP000530928">
    <property type="component" value="Unassembled WGS sequence"/>
</dbReference>
<name>A0A7W0CUM4_9ACTN</name>
<dbReference type="SUPFAM" id="SSF52200">
    <property type="entry name" value="Toll/Interleukin receptor TIR domain"/>
    <property type="match status" value="1"/>
</dbReference>
<sequence>MDPNYWVRTFYESLTIDLANLSANPAGFMDVTLELGSSWVAAITANLNTCSVFVPLYSPRLFQSKNCGREWATFAQRFDGIPAVDAPIVPVVWAPCRDMPACAREIQYRGPDLGEKYHREGLYGLMRTHRAEANRVIMKLATVIVAKAHESRHLPHGVAEDFTLSENAFGGQDGERPLALAVLSAPDWHAREVAIRIASAKQCTPDLRDLHSFRAELTGPHPVRPVVVIVDPKAVRADLRHLVVKPWVTVVVVWEKDPSPDDLRRIGESLGPKAKERGMVTQVAAAADLEEALIEQVDNASRQYFKHGAANPPPDSGTERPRF</sequence>
<feature type="domain" description="TIR" evidence="2">
    <location>
        <begin position="28"/>
        <end position="108"/>
    </location>
</feature>
<organism evidence="3 4">
    <name type="scientific">Nonomuraea soli</name>
    <dbReference type="NCBI Taxonomy" id="1032476"/>
    <lineage>
        <taxon>Bacteria</taxon>
        <taxon>Bacillati</taxon>
        <taxon>Actinomycetota</taxon>
        <taxon>Actinomycetes</taxon>
        <taxon>Streptosporangiales</taxon>
        <taxon>Streptosporangiaceae</taxon>
        <taxon>Nonomuraea</taxon>
    </lineage>
</organism>
<proteinExistence type="predicted"/>
<dbReference type="InterPro" id="IPR000157">
    <property type="entry name" value="TIR_dom"/>
</dbReference>
<keyword evidence="4" id="KW-1185">Reference proteome</keyword>
<dbReference type="InterPro" id="IPR035897">
    <property type="entry name" value="Toll_tir_struct_dom_sf"/>
</dbReference>
<dbReference type="EMBL" id="JACDUR010000012">
    <property type="protein sequence ID" value="MBA2897606.1"/>
    <property type="molecule type" value="Genomic_DNA"/>
</dbReference>
<evidence type="ECO:0000259" key="2">
    <source>
        <dbReference type="Pfam" id="PF13676"/>
    </source>
</evidence>
<dbReference type="AlphaFoldDB" id="A0A7W0CUM4"/>
<dbReference type="Pfam" id="PF13676">
    <property type="entry name" value="TIR_2"/>
    <property type="match status" value="1"/>
</dbReference>
<dbReference type="GO" id="GO:0007165">
    <property type="term" value="P:signal transduction"/>
    <property type="evidence" value="ECO:0007669"/>
    <property type="project" value="InterPro"/>
</dbReference>
<feature type="region of interest" description="Disordered" evidence="1">
    <location>
        <begin position="304"/>
        <end position="323"/>
    </location>
</feature>
<reference evidence="3 4" key="1">
    <citation type="submission" date="2020-07" db="EMBL/GenBank/DDBJ databases">
        <title>Genomic Encyclopedia of Type Strains, Phase IV (KMG-IV): sequencing the most valuable type-strain genomes for metagenomic binning, comparative biology and taxonomic classification.</title>
        <authorList>
            <person name="Goeker M."/>
        </authorList>
    </citation>
    <scope>NUCLEOTIDE SEQUENCE [LARGE SCALE GENOMIC DNA]</scope>
    <source>
        <strain evidence="3 4">DSM 45533</strain>
    </source>
</reference>
<gene>
    <name evidence="3" type="ORF">HNR30_009008</name>
</gene>
<evidence type="ECO:0000313" key="3">
    <source>
        <dbReference type="EMBL" id="MBA2897606.1"/>
    </source>
</evidence>
<evidence type="ECO:0000313" key="4">
    <source>
        <dbReference type="Proteomes" id="UP000530928"/>
    </source>
</evidence>
<evidence type="ECO:0000256" key="1">
    <source>
        <dbReference type="SAM" id="MobiDB-lite"/>
    </source>
</evidence>
<protein>
    <recommendedName>
        <fullName evidence="2">TIR domain-containing protein</fullName>
    </recommendedName>
</protein>
<accession>A0A7W0CUM4</accession>